<proteinExistence type="predicted"/>
<evidence type="ECO:0000313" key="2">
    <source>
        <dbReference type="Proteomes" id="UP000294567"/>
    </source>
</evidence>
<evidence type="ECO:0000313" key="1">
    <source>
        <dbReference type="EMBL" id="TCS85800.1"/>
    </source>
</evidence>
<dbReference type="Proteomes" id="UP000294567">
    <property type="component" value="Unassembled WGS sequence"/>
</dbReference>
<dbReference type="RefSeq" id="WP_132029675.1">
    <property type="nucleotide sequence ID" value="NZ_CP068564.1"/>
</dbReference>
<name>A0A4R3KND0_9FIRM</name>
<organism evidence="1 2">
    <name type="scientific">Keratinibaculum paraultunense</name>
    <dbReference type="NCBI Taxonomy" id="1278232"/>
    <lineage>
        <taxon>Bacteria</taxon>
        <taxon>Bacillati</taxon>
        <taxon>Bacillota</taxon>
        <taxon>Tissierellia</taxon>
        <taxon>Tissierellales</taxon>
        <taxon>Tepidimicrobiaceae</taxon>
        <taxon>Keratinibaculum</taxon>
    </lineage>
</organism>
<comment type="caution">
    <text evidence="1">The sequence shown here is derived from an EMBL/GenBank/DDBJ whole genome shotgun (WGS) entry which is preliminary data.</text>
</comment>
<reference evidence="1 2" key="1">
    <citation type="submission" date="2019-03" db="EMBL/GenBank/DDBJ databases">
        <title>Genomic Encyclopedia of Type Strains, Phase IV (KMG-IV): sequencing the most valuable type-strain genomes for metagenomic binning, comparative biology and taxonomic classification.</title>
        <authorList>
            <person name="Goeker M."/>
        </authorList>
    </citation>
    <scope>NUCLEOTIDE SEQUENCE [LARGE SCALE GENOMIC DNA]</scope>
    <source>
        <strain evidence="1 2">DSM 26752</strain>
    </source>
</reference>
<dbReference type="AlphaFoldDB" id="A0A4R3KND0"/>
<keyword evidence="2" id="KW-1185">Reference proteome</keyword>
<protein>
    <submittedName>
        <fullName evidence="1">Uncharacterized protein</fullName>
    </submittedName>
</protein>
<gene>
    <name evidence="1" type="ORF">EDD65_11816</name>
</gene>
<sequence length="136" mass="16220">MTYSFAKNEIKKYVGEGSLEIKYNFKNNSYYTVDRGYTISYDFNKKTIFDEKLSSDLNDQANALYFEFLENIKNVGFPESIYLLTEVNAEDYKKREQKIYILNIYEQKNFDNEKEIKDRMLELTFDLIEFLGGILI</sequence>
<accession>A0A4R3KND0</accession>
<dbReference type="EMBL" id="SMAE01000018">
    <property type="protein sequence ID" value="TCS85800.1"/>
    <property type="molecule type" value="Genomic_DNA"/>
</dbReference>